<evidence type="ECO:0000313" key="2">
    <source>
        <dbReference type="EMBL" id="KAF4630358.1"/>
    </source>
</evidence>
<reference evidence="2 3" key="1">
    <citation type="submission" date="2020-03" db="EMBL/GenBank/DDBJ databases">
        <title>Draft Genome Sequence of Cudoniella acicularis.</title>
        <authorList>
            <person name="Buettner E."/>
            <person name="Kellner H."/>
        </authorList>
    </citation>
    <scope>NUCLEOTIDE SEQUENCE [LARGE SCALE GENOMIC DNA]</scope>
    <source>
        <strain evidence="2 3">DSM 108380</strain>
    </source>
</reference>
<protein>
    <submittedName>
        <fullName evidence="2">Uncharacterized protein</fullName>
    </submittedName>
</protein>
<evidence type="ECO:0000313" key="3">
    <source>
        <dbReference type="Proteomes" id="UP000566819"/>
    </source>
</evidence>
<dbReference type="EMBL" id="JAAMPI010000558">
    <property type="protein sequence ID" value="KAF4630358.1"/>
    <property type="molecule type" value="Genomic_DNA"/>
</dbReference>
<dbReference type="OrthoDB" id="4628994at2759"/>
<keyword evidence="3" id="KW-1185">Reference proteome</keyword>
<proteinExistence type="predicted"/>
<comment type="caution">
    <text evidence="2">The sequence shown here is derived from an EMBL/GenBank/DDBJ whole genome shotgun (WGS) entry which is preliminary data.</text>
</comment>
<dbReference type="AlphaFoldDB" id="A0A8H4W180"/>
<evidence type="ECO:0000256" key="1">
    <source>
        <dbReference type="SAM" id="MobiDB-lite"/>
    </source>
</evidence>
<feature type="compositionally biased region" description="Low complexity" evidence="1">
    <location>
        <begin position="36"/>
        <end position="51"/>
    </location>
</feature>
<dbReference type="Proteomes" id="UP000566819">
    <property type="component" value="Unassembled WGS sequence"/>
</dbReference>
<name>A0A8H4W180_9HELO</name>
<gene>
    <name evidence="2" type="ORF">G7Y89_g7774</name>
</gene>
<sequence>MTYHDSYTCASCFDSIAGVPINVPVIKNNTPPPSPQSESPSPSSPDSPNSNQTTGQYPLWKADIMVYLAGKGLVHSQEREDFASEEQMRLHNEDRKRKAMIWFMVSENLRREHLLDLCGRDKTSEDVWRRLCERVGGGKQVPLPPLQL</sequence>
<organism evidence="2 3">
    <name type="scientific">Cudoniella acicularis</name>
    <dbReference type="NCBI Taxonomy" id="354080"/>
    <lineage>
        <taxon>Eukaryota</taxon>
        <taxon>Fungi</taxon>
        <taxon>Dikarya</taxon>
        <taxon>Ascomycota</taxon>
        <taxon>Pezizomycotina</taxon>
        <taxon>Leotiomycetes</taxon>
        <taxon>Helotiales</taxon>
        <taxon>Tricladiaceae</taxon>
        <taxon>Cudoniella</taxon>
    </lineage>
</organism>
<accession>A0A8H4W180</accession>
<feature type="region of interest" description="Disordered" evidence="1">
    <location>
        <begin position="24"/>
        <end position="55"/>
    </location>
</feature>